<keyword evidence="2" id="KW-1185">Reference proteome</keyword>
<accession>A0ABY7BVS4</accession>
<dbReference type="RefSeq" id="WP_268880223.1">
    <property type="nucleotide sequence ID" value="NZ_CP114029.1"/>
</dbReference>
<proteinExistence type="predicted"/>
<dbReference type="EMBL" id="CP114029">
    <property type="protein sequence ID" value="WAP67758.1"/>
    <property type="molecule type" value="Genomic_DNA"/>
</dbReference>
<sequence length="40" mass="4718">MNDLFVPQVEDDERTMDRADPLQLLLEEPVVLEIEPRRVP</sequence>
<evidence type="ECO:0000313" key="1">
    <source>
        <dbReference type="EMBL" id="WAP67758.1"/>
    </source>
</evidence>
<protein>
    <submittedName>
        <fullName evidence="1">Uncharacterized protein</fullName>
    </submittedName>
</protein>
<organism evidence="1 2">
    <name type="scientific">Jiella pelagia</name>
    <dbReference type="NCBI Taxonomy" id="2986949"/>
    <lineage>
        <taxon>Bacteria</taxon>
        <taxon>Pseudomonadati</taxon>
        <taxon>Pseudomonadota</taxon>
        <taxon>Alphaproteobacteria</taxon>
        <taxon>Hyphomicrobiales</taxon>
        <taxon>Aurantimonadaceae</taxon>
        <taxon>Jiella</taxon>
    </lineage>
</organism>
<name>A0ABY7BVS4_9HYPH</name>
<dbReference type="Proteomes" id="UP001164020">
    <property type="component" value="Chromosome"/>
</dbReference>
<reference evidence="1" key="1">
    <citation type="submission" date="2022-12" db="EMBL/GenBank/DDBJ databases">
        <title>Jiella pelagia sp. nov., isolated from phosphonate enriched culture of Northwest Pacific surface seawater.</title>
        <authorList>
            <person name="Shin D.Y."/>
            <person name="Hwang C.Y."/>
        </authorList>
    </citation>
    <scope>NUCLEOTIDE SEQUENCE</scope>
    <source>
        <strain evidence="1">HL-NP1</strain>
    </source>
</reference>
<evidence type="ECO:0000313" key="2">
    <source>
        <dbReference type="Proteomes" id="UP001164020"/>
    </source>
</evidence>
<gene>
    <name evidence="1" type="ORF">OH818_20130</name>
</gene>